<keyword evidence="1" id="KW-0328">Glycosyltransferase</keyword>
<keyword evidence="5" id="KW-1185">Reference proteome</keyword>
<evidence type="ECO:0000256" key="1">
    <source>
        <dbReference type="ARBA" id="ARBA00022676"/>
    </source>
</evidence>
<evidence type="ECO:0000313" key="4">
    <source>
        <dbReference type="EMBL" id="QNS40381.1"/>
    </source>
</evidence>
<accession>A0A7H1DTS3</accession>
<organism evidence="4 5">
    <name type="scientific">Chryseobacterium manosquense</name>
    <dbReference type="NCBI Taxonomy" id="2754694"/>
    <lineage>
        <taxon>Bacteria</taxon>
        <taxon>Pseudomonadati</taxon>
        <taxon>Bacteroidota</taxon>
        <taxon>Flavobacteriia</taxon>
        <taxon>Flavobacteriales</taxon>
        <taxon>Weeksellaceae</taxon>
        <taxon>Chryseobacterium group</taxon>
        <taxon>Chryseobacterium</taxon>
    </lineage>
</organism>
<evidence type="ECO:0000313" key="5">
    <source>
        <dbReference type="Proteomes" id="UP000516438"/>
    </source>
</evidence>
<dbReference type="SUPFAM" id="SSF53448">
    <property type="entry name" value="Nucleotide-diphospho-sugar transferases"/>
    <property type="match status" value="1"/>
</dbReference>
<feature type="domain" description="Glycosyltransferase 2-like" evidence="3">
    <location>
        <begin position="2"/>
        <end position="107"/>
    </location>
</feature>
<dbReference type="InterPro" id="IPR029044">
    <property type="entry name" value="Nucleotide-diphossugar_trans"/>
</dbReference>
<gene>
    <name evidence="4" type="ORF">H0S70_08250</name>
</gene>
<keyword evidence="2 4" id="KW-0808">Transferase</keyword>
<dbReference type="KEGG" id="cmaq:H0S70_08250"/>
<protein>
    <submittedName>
        <fullName evidence="4">Glycosyltransferase</fullName>
    </submittedName>
</protein>
<reference evidence="4 5" key="1">
    <citation type="submission" date="2020-07" db="EMBL/GenBank/DDBJ databases">
        <title>Complete genome and description of Chryseobacterium manosquense strain Marseille-Q2069 sp. nov.</title>
        <authorList>
            <person name="Boxberger M."/>
        </authorList>
    </citation>
    <scope>NUCLEOTIDE SEQUENCE [LARGE SCALE GENOMIC DNA]</scope>
    <source>
        <strain evidence="4 5">Marseille-Q2069</strain>
    </source>
</reference>
<dbReference type="GO" id="GO:0016758">
    <property type="term" value="F:hexosyltransferase activity"/>
    <property type="evidence" value="ECO:0007669"/>
    <property type="project" value="UniProtKB-ARBA"/>
</dbReference>
<dbReference type="Pfam" id="PF00535">
    <property type="entry name" value="Glycos_transf_2"/>
    <property type="match status" value="1"/>
</dbReference>
<dbReference type="InterPro" id="IPR001173">
    <property type="entry name" value="Glyco_trans_2-like"/>
</dbReference>
<dbReference type="PANTHER" id="PTHR22916:SF51">
    <property type="entry name" value="GLYCOSYLTRANSFERASE EPSH-RELATED"/>
    <property type="match status" value="1"/>
</dbReference>
<dbReference type="Gene3D" id="3.90.550.10">
    <property type="entry name" value="Spore Coat Polysaccharide Biosynthesis Protein SpsA, Chain A"/>
    <property type="match status" value="1"/>
</dbReference>
<evidence type="ECO:0000256" key="2">
    <source>
        <dbReference type="ARBA" id="ARBA00022679"/>
    </source>
</evidence>
<dbReference type="PANTHER" id="PTHR22916">
    <property type="entry name" value="GLYCOSYLTRANSFERASE"/>
    <property type="match status" value="1"/>
</dbReference>
<dbReference type="AlphaFoldDB" id="A0A7H1DTS3"/>
<dbReference type="Proteomes" id="UP000516438">
    <property type="component" value="Chromosome"/>
</dbReference>
<dbReference type="EMBL" id="CP060203">
    <property type="protein sequence ID" value="QNS40381.1"/>
    <property type="molecule type" value="Genomic_DNA"/>
</dbReference>
<sequence>MEKCLESVVQQSYANLEIIIIDDGSTDETSLIYNKFQSNDERILVLKQQNSGVSKARNTGVKAATGDYICFVDSDDWAELNYCSELYSLLVGENADISIVEASYEDENGNVLCSKPISDEKIFDGNRALVLLLEDQEIQSHPWGKLFKADLLRNVHFPENLKCFEDYSTLFKIFNKAVKVVKSNKKLYHYIQREDSLSHNLSPATAYQFFLAIMEVFEFWRNSAMVGDRNKIVKNIVRKLLMVLKRITRNTKVDEMKSEKDEIRRAFNSFLKYSATDIGLEYYFYLRLYYYFPTLYARLTQK</sequence>
<evidence type="ECO:0000259" key="3">
    <source>
        <dbReference type="Pfam" id="PF00535"/>
    </source>
</evidence>
<name>A0A7H1DTS3_9FLAO</name>
<dbReference type="CDD" id="cd00761">
    <property type="entry name" value="Glyco_tranf_GTA_type"/>
    <property type="match status" value="1"/>
</dbReference>
<proteinExistence type="predicted"/>